<dbReference type="SUPFAM" id="SSF52833">
    <property type="entry name" value="Thioredoxin-like"/>
    <property type="match status" value="1"/>
</dbReference>
<dbReference type="OrthoDB" id="9762614at2"/>
<evidence type="ECO:0000313" key="2">
    <source>
        <dbReference type="EMBL" id="EID76063.1"/>
    </source>
</evidence>
<dbReference type="RefSeq" id="WP_008237660.1">
    <property type="nucleotide sequence ID" value="NZ_AJJU01000003.1"/>
</dbReference>
<protein>
    <recommendedName>
        <fullName evidence="1">Spermatogenesis-associated protein 20-like TRX domain-containing protein</fullName>
    </recommendedName>
</protein>
<gene>
    <name evidence="2" type="ORF">W5A_03934</name>
</gene>
<name>I0WI47_9FLAO</name>
<evidence type="ECO:0000259" key="1">
    <source>
        <dbReference type="Pfam" id="PF03190"/>
    </source>
</evidence>
<dbReference type="SUPFAM" id="SSF48208">
    <property type="entry name" value="Six-hairpin glycosidases"/>
    <property type="match status" value="1"/>
</dbReference>
<dbReference type="Proteomes" id="UP000005938">
    <property type="component" value="Unassembled WGS sequence"/>
</dbReference>
<dbReference type="EMBL" id="AJJU01000003">
    <property type="protein sequence ID" value="EID76063.1"/>
    <property type="molecule type" value="Genomic_DNA"/>
</dbReference>
<proteinExistence type="predicted"/>
<dbReference type="PATRIC" id="fig|946077.3.peg.800"/>
<feature type="domain" description="Spermatogenesis-associated protein 20-like TRX" evidence="1">
    <location>
        <begin position="4"/>
        <end position="158"/>
    </location>
</feature>
<dbReference type="CDD" id="cd02955">
    <property type="entry name" value="SSP411"/>
    <property type="match status" value="1"/>
</dbReference>
<dbReference type="Gene3D" id="3.40.30.10">
    <property type="entry name" value="Glutaredoxin"/>
    <property type="match status" value="1"/>
</dbReference>
<dbReference type="InterPro" id="IPR008928">
    <property type="entry name" value="6-hairpin_glycosidase_sf"/>
</dbReference>
<dbReference type="eggNOG" id="COG1331">
    <property type="taxonomic scope" value="Bacteria"/>
</dbReference>
<reference evidence="2 3" key="1">
    <citation type="journal article" date="2012" name="J. Bacteriol.">
        <title>Genome Sequence of the Halotolerant Bacterium Imtechella halotolerans K1T.</title>
        <authorList>
            <person name="Kumar S."/>
            <person name="Vikram S."/>
            <person name="Subramanian S."/>
            <person name="Raghava G.P."/>
            <person name="Pinnaka A.K."/>
        </authorList>
    </citation>
    <scope>NUCLEOTIDE SEQUENCE [LARGE SCALE GENOMIC DNA]</scope>
    <source>
        <strain evidence="2 3">K1</strain>
    </source>
</reference>
<dbReference type="GO" id="GO:0005975">
    <property type="term" value="P:carbohydrate metabolic process"/>
    <property type="evidence" value="ECO:0007669"/>
    <property type="project" value="InterPro"/>
</dbReference>
<accession>I0WI47</accession>
<dbReference type="STRING" id="946077.W5A_03934"/>
<evidence type="ECO:0000313" key="3">
    <source>
        <dbReference type="Proteomes" id="UP000005938"/>
    </source>
</evidence>
<dbReference type="InterPro" id="IPR036249">
    <property type="entry name" value="Thioredoxin-like_sf"/>
</dbReference>
<dbReference type="PANTHER" id="PTHR42899:SF1">
    <property type="entry name" value="SPERMATOGENESIS-ASSOCIATED PROTEIN 20"/>
    <property type="match status" value="1"/>
</dbReference>
<dbReference type="PIRSF" id="PIRSF006402">
    <property type="entry name" value="UCP006402_thioredoxin"/>
    <property type="match status" value="1"/>
</dbReference>
<dbReference type="AlphaFoldDB" id="I0WI47"/>
<dbReference type="InterPro" id="IPR024705">
    <property type="entry name" value="Ssp411"/>
</dbReference>
<dbReference type="InterPro" id="IPR004879">
    <property type="entry name" value="Ssp411-like_TRX"/>
</dbReference>
<dbReference type="Pfam" id="PF03190">
    <property type="entry name" value="Thioredox_DsbH"/>
    <property type="match status" value="1"/>
</dbReference>
<dbReference type="PANTHER" id="PTHR42899">
    <property type="entry name" value="SPERMATOGENESIS-ASSOCIATED PROTEIN 20"/>
    <property type="match status" value="1"/>
</dbReference>
<comment type="caution">
    <text evidence="2">The sequence shown here is derived from an EMBL/GenBank/DDBJ whole genome shotgun (WGS) entry which is preliminary data.</text>
</comment>
<sequence length="677" mass="78895">MKPNLLQYESSPYLLQHANNPVHWHPWNEDTLRKAQRLQKPLLISIGYAACHWCHVMEHETFESIEAAEVMNTHFVNIKIDREELPDVDMLYMNAVQIMTGSGGWPLHVVCLPDGRPFWGGTYFKRTDWMDTLQKLSLLYQHQPEKVLTYAKKLEQGLHTVNLVEKQPITELQLSTLTKAVTDWSEHFDNLYGGMKGAPKFMMPVNYQFLLQYGHLLEDATIKEHVHLTLKRMAWGGVYDLLSGGFSRYSVDNKWHIPHFEKMLYDNAQLISLYSNAFKTNSDPLYNDIVKQTISFIESEWKSNEELFFSSFDADSLNKNNNLEEGAYYGWTQEELKDLLKDDYALFSEVYNVNAFGHWEDGHYVFIQKKSNHEIAEEYDLNIVTLSNKLNNCKNLLRQALKKRSKPRLDDKILTSWNALLVKAYVDAYTSFQEESYKNRAIKTMQALLDLLLDDSYQLWHTYKSGQKRLYGTLEDYACTIEALLSVYEITFNDYWLLTAKALTDHTLDSFYDPKSGMFTYNSIKTNTLIINPIDKTDNVIPSANSIMGHNLLALSHHFNTEYYHKVAKQMLLNMEKDSITFPYSHANWLSLYLKLCIPFYEIAICGDDLDQMARPLWKSYLPQVLLSGTNKESNLPLLANRFFDNRRVYYLCRDNSCQLPTENIQEVLTKFTTLKN</sequence>
<organism evidence="2 3">
    <name type="scientific">Imtechella halotolerans K1</name>
    <dbReference type="NCBI Taxonomy" id="946077"/>
    <lineage>
        <taxon>Bacteria</taxon>
        <taxon>Pseudomonadati</taxon>
        <taxon>Bacteroidota</taxon>
        <taxon>Flavobacteriia</taxon>
        <taxon>Flavobacteriales</taxon>
        <taxon>Flavobacteriaceae</taxon>
        <taxon>Imtechella</taxon>
    </lineage>
</organism>
<keyword evidence="3" id="KW-1185">Reference proteome</keyword>